<gene>
    <name evidence="5" type="ORF">OOZ53_22045</name>
</gene>
<evidence type="ECO:0000256" key="3">
    <source>
        <dbReference type="ARBA" id="ARBA00023163"/>
    </source>
</evidence>
<dbReference type="RefSeq" id="WP_271091899.1">
    <property type="nucleotide sequence ID" value="NZ_JAPJZH010000018.1"/>
</dbReference>
<dbReference type="EMBL" id="JAPJZH010000018">
    <property type="protein sequence ID" value="MDA4848055.1"/>
    <property type="molecule type" value="Genomic_DNA"/>
</dbReference>
<proteinExistence type="predicted"/>
<dbReference type="InterPro" id="IPR039418">
    <property type="entry name" value="LexA-like"/>
</dbReference>
<dbReference type="InterPro" id="IPR015927">
    <property type="entry name" value="Peptidase_S24_S26A/B/C"/>
</dbReference>
<dbReference type="Pfam" id="PF00717">
    <property type="entry name" value="Peptidase_S24"/>
    <property type="match status" value="1"/>
</dbReference>
<organism evidence="5 6">
    <name type="scientific">Hoeflea poritis</name>
    <dbReference type="NCBI Taxonomy" id="2993659"/>
    <lineage>
        <taxon>Bacteria</taxon>
        <taxon>Pseudomonadati</taxon>
        <taxon>Pseudomonadota</taxon>
        <taxon>Alphaproteobacteria</taxon>
        <taxon>Hyphomicrobiales</taxon>
        <taxon>Rhizobiaceae</taxon>
        <taxon>Hoeflea</taxon>
    </lineage>
</organism>
<dbReference type="Gene3D" id="2.10.109.10">
    <property type="entry name" value="Umud Fragment, subunit A"/>
    <property type="match status" value="1"/>
</dbReference>
<protein>
    <submittedName>
        <fullName evidence="5">Helix-turn-helix transcriptional regulator</fullName>
    </submittedName>
</protein>
<keyword evidence="1" id="KW-0805">Transcription regulation</keyword>
<evidence type="ECO:0000256" key="1">
    <source>
        <dbReference type="ARBA" id="ARBA00023015"/>
    </source>
</evidence>
<dbReference type="InterPro" id="IPR001387">
    <property type="entry name" value="Cro/C1-type_HTH"/>
</dbReference>
<dbReference type="PANTHER" id="PTHR40661">
    <property type="match status" value="1"/>
</dbReference>
<comment type="caution">
    <text evidence="5">The sequence shown here is derived from an EMBL/GenBank/DDBJ whole genome shotgun (WGS) entry which is preliminary data.</text>
</comment>
<keyword evidence="2" id="KW-0238">DNA-binding</keyword>
<evidence type="ECO:0000256" key="2">
    <source>
        <dbReference type="ARBA" id="ARBA00023125"/>
    </source>
</evidence>
<dbReference type="CDD" id="cd06529">
    <property type="entry name" value="S24_LexA-like"/>
    <property type="match status" value="1"/>
</dbReference>
<dbReference type="SUPFAM" id="SSF47413">
    <property type="entry name" value="lambda repressor-like DNA-binding domains"/>
    <property type="match status" value="1"/>
</dbReference>
<sequence>MLSHKQIWSAIDTLAEHNGLSVSALARRAGLDPTAFNRSKRLAADGRQRWPSTESVSRILEATGCSLTEFAGLANGSGSEAGTASSAVPLLGSAQAGAGGYFDDGGFPTGHGWDVVELPAATARHAYALKIQGESMLPLYRDGDTLIVDPEATVRTGDRVVVRTRDGEIMAKMLRKYAPDRVELASLNPEHADRSFGMGEIDWIARIVWASQ</sequence>
<evidence type="ECO:0000313" key="6">
    <source>
        <dbReference type="Proteomes" id="UP001148313"/>
    </source>
</evidence>
<dbReference type="SUPFAM" id="SSF51306">
    <property type="entry name" value="LexA/Signal peptidase"/>
    <property type="match status" value="1"/>
</dbReference>
<keyword evidence="6" id="KW-1185">Reference proteome</keyword>
<evidence type="ECO:0000259" key="4">
    <source>
        <dbReference type="Pfam" id="PF00717"/>
    </source>
</evidence>
<dbReference type="PANTHER" id="PTHR40661:SF3">
    <property type="entry name" value="FELS-1 PROPHAGE TRANSCRIPTIONAL REGULATOR"/>
    <property type="match status" value="1"/>
</dbReference>
<dbReference type="Proteomes" id="UP001148313">
    <property type="component" value="Unassembled WGS sequence"/>
</dbReference>
<reference evidence="5" key="1">
    <citation type="submission" date="2022-11" db="EMBL/GenBank/DDBJ databases">
        <title>Hoeflea poritis sp. nov., isolated from scleractinian coral Porites lutea.</title>
        <authorList>
            <person name="Zhang G."/>
            <person name="Wei Q."/>
            <person name="Cai L."/>
        </authorList>
    </citation>
    <scope>NUCLEOTIDE SEQUENCE</scope>
    <source>
        <strain evidence="5">E7-10</strain>
    </source>
</reference>
<feature type="domain" description="Peptidase S24/S26A/S26B/S26C" evidence="4">
    <location>
        <begin position="89"/>
        <end position="208"/>
    </location>
</feature>
<accession>A0ABT4VV28</accession>
<name>A0ABT4VV28_9HYPH</name>
<dbReference type="InterPro" id="IPR036286">
    <property type="entry name" value="LexA/Signal_pep-like_sf"/>
</dbReference>
<keyword evidence="3" id="KW-0804">Transcription</keyword>
<evidence type="ECO:0000313" key="5">
    <source>
        <dbReference type="EMBL" id="MDA4848055.1"/>
    </source>
</evidence>
<dbReference type="InterPro" id="IPR010982">
    <property type="entry name" value="Lambda_DNA-bd_dom_sf"/>
</dbReference>
<dbReference type="CDD" id="cd00093">
    <property type="entry name" value="HTH_XRE"/>
    <property type="match status" value="1"/>
</dbReference>